<dbReference type="EMBL" id="JAHXZN010000001">
    <property type="protein sequence ID" value="MBW6530482.1"/>
    <property type="molecule type" value="Genomic_DNA"/>
</dbReference>
<feature type="domain" description="DUF6894" evidence="1">
    <location>
        <begin position="4"/>
        <end position="69"/>
    </location>
</feature>
<organism evidence="2 3">
    <name type="scientific">Sphingomonas citri</name>
    <dbReference type="NCBI Taxonomy" id="2862499"/>
    <lineage>
        <taxon>Bacteria</taxon>
        <taxon>Pseudomonadati</taxon>
        <taxon>Pseudomonadota</taxon>
        <taxon>Alphaproteobacteria</taxon>
        <taxon>Sphingomonadales</taxon>
        <taxon>Sphingomonadaceae</taxon>
        <taxon>Sphingomonas</taxon>
    </lineage>
</organism>
<dbReference type="RefSeq" id="WP_219747836.1">
    <property type="nucleotide sequence ID" value="NZ_JAHXZN010000001.1"/>
</dbReference>
<dbReference type="Proteomes" id="UP000759103">
    <property type="component" value="Unassembled WGS sequence"/>
</dbReference>
<keyword evidence="3" id="KW-1185">Reference proteome</keyword>
<dbReference type="Pfam" id="PF21834">
    <property type="entry name" value="DUF6894"/>
    <property type="match status" value="1"/>
</dbReference>
<reference evidence="2 3" key="1">
    <citation type="submission" date="2021-07" db="EMBL/GenBank/DDBJ databases">
        <title>Sphingomonas sp.</title>
        <authorList>
            <person name="Feng G."/>
            <person name="Li J."/>
            <person name="Pan M."/>
        </authorList>
    </citation>
    <scope>NUCLEOTIDE SEQUENCE [LARGE SCALE GENOMIC DNA]</scope>
    <source>
        <strain evidence="2 3">RRHST34</strain>
    </source>
</reference>
<gene>
    <name evidence="2" type="ORF">KZ820_07015</name>
</gene>
<proteinExistence type="predicted"/>
<evidence type="ECO:0000313" key="3">
    <source>
        <dbReference type="Proteomes" id="UP000759103"/>
    </source>
</evidence>
<sequence>MPNFHFTISDDSGELGNKVVDLPDLSAARAQAVEEASRALALVDGSFWSEGYLQIDVTDESGLTLAALSINGYDAPASGKRFDS</sequence>
<accession>A0ABS7BLJ6</accession>
<evidence type="ECO:0000313" key="2">
    <source>
        <dbReference type="EMBL" id="MBW6530482.1"/>
    </source>
</evidence>
<dbReference type="InterPro" id="IPR054189">
    <property type="entry name" value="DUF6894"/>
</dbReference>
<evidence type="ECO:0000259" key="1">
    <source>
        <dbReference type="Pfam" id="PF21834"/>
    </source>
</evidence>
<protein>
    <recommendedName>
        <fullName evidence="1">DUF6894 domain-containing protein</fullName>
    </recommendedName>
</protein>
<comment type="caution">
    <text evidence="2">The sequence shown here is derived from an EMBL/GenBank/DDBJ whole genome shotgun (WGS) entry which is preliminary data.</text>
</comment>
<name>A0ABS7BLJ6_9SPHN</name>